<dbReference type="SMART" id="SM00360">
    <property type="entry name" value="RRM"/>
    <property type="match status" value="1"/>
</dbReference>
<dbReference type="OrthoDB" id="439808at2759"/>
<dbReference type="Gene3D" id="3.30.70.330">
    <property type="match status" value="1"/>
</dbReference>
<evidence type="ECO:0000313" key="5">
    <source>
        <dbReference type="Proteomes" id="UP000829196"/>
    </source>
</evidence>
<evidence type="ECO:0000313" key="4">
    <source>
        <dbReference type="EMBL" id="KAI0507869.1"/>
    </source>
</evidence>
<dbReference type="PROSITE" id="PS50102">
    <property type="entry name" value="RRM"/>
    <property type="match status" value="1"/>
</dbReference>
<gene>
    <name evidence="4" type="ORF">KFK09_013997</name>
</gene>
<organism evidence="4 5">
    <name type="scientific">Dendrobium nobile</name>
    <name type="common">Orchid</name>
    <dbReference type="NCBI Taxonomy" id="94219"/>
    <lineage>
        <taxon>Eukaryota</taxon>
        <taxon>Viridiplantae</taxon>
        <taxon>Streptophyta</taxon>
        <taxon>Embryophyta</taxon>
        <taxon>Tracheophyta</taxon>
        <taxon>Spermatophyta</taxon>
        <taxon>Magnoliopsida</taxon>
        <taxon>Liliopsida</taxon>
        <taxon>Asparagales</taxon>
        <taxon>Orchidaceae</taxon>
        <taxon>Epidendroideae</taxon>
        <taxon>Malaxideae</taxon>
        <taxon>Dendrobiinae</taxon>
        <taxon>Dendrobium</taxon>
    </lineage>
</organism>
<dbReference type="SMR" id="A0A8T3BEI6"/>
<feature type="domain" description="RRM" evidence="3">
    <location>
        <begin position="16"/>
        <end position="93"/>
    </location>
</feature>
<comment type="caution">
    <text evidence="4">The sequence shown here is derived from an EMBL/GenBank/DDBJ whole genome shotgun (WGS) entry which is preliminary data.</text>
</comment>
<dbReference type="Proteomes" id="UP000829196">
    <property type="component" value="Unassembled WGS sequence"/>
</dbReference>
<dbReference type="EMBL" id="JAGYWB010000010">
    <property type="protein sequence ID" value="KAI0507869.1"/>
    <property type="molecule type" value="Genomic_DNA"/>
</dbReference>
<dbReference type="CDD" id="cd12384">
    <property type="entry name" value="RRM_RBM24_RBM38_like"/>
    <property type="match status" value="1"/>
</dbReference>
<keyword evidence="1 2" id="KW-0694">RNA-binding</keyword>
<dbReference type="InterPro" id="IPR035979">
    <property type="entry name" value="RBD_domain_sf"/>
</dbReference>
<reference evidence="4" key="1">
    <citation type="journal article" date="2022" name="Front. Genet.">
        <title>Chromosome-Scale Assembly of the Dendrobium nobile Genome Provides Insights Into the Molecular Mechanism of the Biosynthesis of the Medicinal Active Ingredient of Dendrobium.</title>
        <authorList>
            <person name="Xu Q."/>
            <person name="Niu S.-C."/>
            <person name="Li K.-L."/>
            <person name="Zheng P.-J."/>
            <person name="Zhang X.-J."/>
            <person name="Jia Y."/>
            <person name="Liu Y."/>
            <person name="Niu Y.-X."/>
            <person name="Yu L.-H."/>
            <person name="Chen D.-F."/>
            <person name="Zhang G.-Q."/>
        </authorList>
    </citation>
    <scope>NUCLEOTIDE SEQUENCE</scope>
    <source>
        <tissue evidence="4">Leaf</tissue>
    </source>
</reference>
<dbReference type="SUPFAM" id="SSF54928">
    <property type="entry name" value="RNA-binding domain, RBD"/>
    <property type="match status" value="1"/>
</dbReference>
<dbReference type="GO" id="GO:0003723">
    <property type="term" value="F:RNA binding"/>
    <property type="evidence" value="ECO:0007669"/>
    <property type="project" value="UniProtKB-UniRule"/>
</dbReference>
<dbReference type="Pfam" id="PF00076">
    <property type="entry name" value="RRM_1"/>
    <property type="match status" value="1"/>
</dbReference>
<dbReference type="PANTHER" id="PTHR11176:SF16">
    <property type="entry name" value="OS01G0876800 PROTEIN"/>
    <property type="match status" value="1"/>
</dbReference>
<dbReference type="InterPro" id="IPR000504">
    <property type="entry name" value="RRM_dom"/>
</dbReference>
<evidence type="ECO:0000256" key="1">
    <source>
        <dbReference type="ARBA" id="ARBA00022884"/>
    </source>
</evidence>
<dbReference type="InterPro" id="IPR012677">
    <property type="entry name" value="Nucleotide-bd_a/b_plait_sf"/>
</dbReference>
<sequence length="280" mass="30434">MTPNLAGQQFVDTTYTKVFVGGLAWETHKDTMKQYFEQFGEILEAVIISDKTTGRSKGYGFVTFSEPEAATRACADPSPVIDGRRTNCNIASLGIKRSWPTTSQHVGANSFKLMKSFQGDMQGGMTNAFPPLVAFPHYAIHHGVPYYTYCNLYGDVATQYPIYEGTDITNGMVNGTNNSFYPYLQFVNGETSHGVQYPQLIHHSAISSTAGVTEFALEQYGISTPLSFAPSFTPPQISGMALALPLPSLPTPTAKHYKLVVPTPFSTATVAASNPRPNHG</sequence>
<proteinExistence type="predicted"/>
<dbReference type="PANTHER" id="PTHR11176">
    <property type="entry name" value="BOULE-RELATED"/>
    <property type="match status" value="1"/>
</dbReference>
<accession>A0A8T3BEI6</accession>
<keyword evidence="5" id="KW-1185">Reference proteome</keyword>
<dbReference type="AlphaFoldDB" id="A0A8T3BEI6"/>
<name>A0A8T3BEI6_DENNO</name>
<protein>
    <recommendedName>
        <fullName evidence="3">RRM domain-containing protein</fullName>
    </recommendedName>
</protein>
<evidence type="ECO:0000259" key="3">
    <source>
        <dbReference type="PROSITE" id="PS50102"/>
    </source>
</evidence>
<evidence type="ECO:0000256" key="2">
    <source>
        <dbReference type="PROSITE-ProRule" id="PRU00176"/>
    </source>
</evidence>